<evidence type="ECO:0000256" key="1">
    <source>
        <dbReference type="SAM" id="MobiDB-lite"/>
    </source>
</evidence>
<feature type="region of interest" description="Disordered" evidence="1">
    <location>
        <begin position="113"/>
        <end position="133"/>
    </location>
</feature>
<dbReference type="Pfam" id="PF25355">
    <property type="entry name" value="DUF7882"/>
    <property type="match status" value="1"/>
</dbReference>
<evidence type="ECO:0000313" key="3">
    <source>
        <dbReference type="EMBL" id="MDQ0649449.1"/>
    </source>
</evidence>
<dbReference type="InterPro" id="IPR057204">
    <property type="entry name" value="DUF7882"/>
</dbReference>
<name>A0AAW8F2Y2_9MICO</name>
<reference evidence="3 4" key="1">
    <citation type="submission" date="2023-07" db="EMBL/GenBank/DDBJ databases">
        <title>Comparative genomics of wheat-associated soil bacteria to identify genetic determinants of phenazine resistance.</title>
        <authorList>
            <person name="Mouncey N."/>
        </authorList>
    </citation>
    <scope>NUCLEOTIDE SEQUENCE [LARGE SCALE GENOMIC DNA]</scope>
    <source>
        <strain evidence="3 4">W4I9-1</strain>
    </source>
</reference>
<evidence type="ECO:0000313" key="4">
    <source>
        <dbReference type="Proteomes" id="UP001244427"/>
    </source>
</evidence>
<accession>A0AAW8F2Y2</accession>
<comment type="caution">
    <text evidence="3">The sequence shown here is derived from an EMBL/GenBank/DDBJ whole genome shotgun (WGS) entry which is preliminary data.</text>
</comment>
<organism evidence="3 4">
    <name type="scientific">Microbacterium natoriense</name>
    <dbReference type="NCBI Taxonomy" id="284570"/>
    <lineage>
        <taxon>Bacteria</taxon>
        <taxon>Bacillati</taxon>
        <taxon>Actinomycetota</taxon>
        <taxon>Actinomycetes</taxon>
        <taxon>Micrococcales</taxon>
        <taxon>Microbacteriaceae</taxon>
        <taxon>Microbacterium</taxon>
    </lineage>
</organism>
<protein>
    <recommendedName>
        <fullName evidence="2">DUF7882 domain-containing protein</fullName>
    </recommendedName>
</protein>
<dbReference type="AlphaFoldDB" id="A0AAW8F2Y2"/>
<feature type="compositionally biased region" description="Low complexity" evidence="1">
    <location>
        <begin position="118"/>
        <end position="133"/>
    </location>
</feature>
<keyword evidence="4" id="KW-1185">Reference proteome</keyword>
<dbReference type="EMBL" id="JAUSXV010000001">
    <property type="protein sequence ID" value="MDQ0649449.1"/>
    <property type="molecule type" value="Genomic_DNA"/>
</dbReference>
<dbReference type="Proteomes" id="UP001244427">
    <property type="component" value="Unassembled WGS sequence"/>
</dbReference>
<gene>
    <name evidence="3" type="ORF">QFZ53_003645</name>
</gene>
<feature type="domain" description="DUF7882" evidence="2">
    <location>
        <begin position="19"/>
        <end position="114"/>
    </location>
</feature>
<sequence length="133" mass="14431">MFSTVLVGLTRKPEGALSMGKFIYEDGVKTEIEDRALTHLQLVITAKLRRGEPFPFSWREDASVGGGRTTVWIQPGSALVFKYFGSRQPAINRAWIEALAFTANAPSGLYLVPEPPEAGETPGTGETPVTPPL</sequence>
<proteinExistence type="predicted"/>
<evidence type="ECO:0000259" key="2">
    <source>
        <dbReference type="Pfam" id="PF25355"/>
    </source>
</evidence>